<gene>
    <name evidence="2" type="ORF">PGLA1383_LOCUS30344</name>
</gene>
<name>A0A813FPK5_POLGL</name>
<keyword evidence="3" id="KW-1185">Reference proteome</keyword>
<sequence>MSGGQGLKRAHLDPRPPATPQQRFKRTVDQPSYLAAPRRLPASRAAARRASAAHGPQRASRSKVCNNNKNNNNHNKNNHNKNNNKNNKKVCSKRSVPALVKQGRSKARPGTEQKQRSGSKAPAIRQALQLYQELWAEYSTSLETEDHEFACQRAETLATKRYKELHAAGLELLQRVVQGQAAERRVALGVAYHVLTFKGKAAEEKRNQSNLSARLEKHREDSQGRARDALCAALACLCCRLQKSWLAEYDDEVPVRGYFVHALVDAACTFRISLRPGRQPRMASVVITSERSLVEALAHTDHGGPLPDGHHKEALGDRQYGLQRIAVTQGKGEERREMLQEVQPLEAMRELMGSKRHVLVLDMYCALAPKELVHQYSLGEIIREELMSLLRDAKQRGVAVLFLLGGEQPVELATKVYLQPWVTAIGGLQCGYVRWREGPDKPWEPPKQHHSKRLIFGLQLP</sequence>
<feature type="compositionally biased region" description="Low complexity" evidence="1">
    <location>
        <begin position="34"/>
        <end position="53"/>
    </location>
</feature>
<organism evidence="2 3">
    <name type="scientific">Polarella glacialis</name>
    <name type="common">Dinoflagellate</name>
    <dbReference type="NCBI Taxonomy" id="89957"/>
    <lineage>
        <taxon>Eukaryota</taxon>
        <taxon>Sar</taxon>
        <taxon>Alveolata</taxon>
        <taxon>Dinophyceae</taxon>
        <taxon>Suessiales</taxon>
        <taxon>Suessiaceae</taxon>
        <taxon>Polarella</taxon>
    </lineage>
</organism>
<dbReference type="Proteomes" id="UP000654075">
    <property type="component" value="Unassembled WGS sequence"/>
</dbReference>
<evidence type="ECO:0000313" key="3">
    <source>
        <dbReference type="Proteomes" id="UP000654075"/>
    </source>
</evidence>
<protein>
    <submittedName>
        <fullName evidence="2">Uncharacterized protein</fullName>
    </submittedName>
</protein>
<dbReference type="OrthoDB" id="10275702at2759"/>
<accession>A0A813FPK5</accession>
<reference evidence="2" key="1">
    <citation type="submission" date="2021-02" db="EMBL/GenBank/DDBJ databases">
        <authorList>
            <person name="Dougan E. K."/>
            <person name="Rhodes N."/>
            <person name="Thang M."/>
            <person name="Chan C."/>
        </authorList>
    </citation>
    <scope>NUCLEOTIDE SEQUENCE</scope>
</reference>
<evidence type="ECO:0000256" key="1">
    <source>
        <dbReference type="SAM" id="MobiDB-lite"/>
    </source>
</evidence>
<evidence type="ECO:0000313" key="2">
    <source>
        <dbReference type="EMBL" id="CAE8612554.1"/>
    </source>
</evidence>
<dbReference type="AlphaFoldDB" id="A0A813FPK5"/>
<feature type="region of interest" description="Disordered" evidence="1">
    <location>
        <begin position="1"/>
        <end position="122"/>
    </location>
</feature>
<feature type="compositionally biased region" description="Low complexity" evidence="1">
    <location>
        <begin position="66"/>
        <end position="85"/>
    </location>
</feature>
<comment type="caution">
    <text evidence="2">The sequence shown here is derived from an EMBL/GenBank/DDBJ whole genome shotgun (WGS) entry which is preliminary data.</text>
</comment>
<dbReference type="EMBL" id="CAJNNV010025129">
    <property type="protein sequence ID" value="CAE8612554.1"/>
    <property type="molecule type" value="Genomic_DNA"/>
</dbReference>
<proteinExistence type="predicted"/>